<evidence type="ECO:0000256" key="6">
    <source>
        <dbReference type="ARBA" id="ARBA00022777"/>
    </source>
</evidence>
<proteinExistence type="predicted"/>
<evidence type="ECO:0000256" key="12">
    <source>
        <dbReference type="ARBA" id="ARBA00047761"/>
    </source>
</evidence>
<evidence type="ECO:0000256" key="10">
    <source>
        <dbReference type="ARBA" id="ARBA00022912"/>
    </source>
</evidence>
<sequence>MNPIPPSETGGQVPGDRGTPGPAAPSSERPTDLDVELFVQLFDVAPTILTVTDRDLRVLAVNQTWSDATGVSKDEAVGAYIPDWYPTVDHAHWETLRQVMATGRPVHDDEVTARHPRDPSDTRTWRFSGYPLRDAAGTTVAVGLAAVDVTEERRAQAQRDLAWRRLWLLSEASGLLGASLDLDATLREMVTLIVPEVADVCVLLLGDGPCPSGVEPDPFVLRCAVWARSADLPRPPDPDRFQPGSEIDVAGTAVTRVFATHQPLLLDLDEPPGDAGPLRAAGLARQVGLRFAILVPLLNGTDCLGCVGFGLTADRRYDEQDLRAVTELGGRIAAAIANARAYEAQRAAALTLQRALLPHDIPALPELDLAWRYHPGTGGTEVGGDWLDVIPLPAGRVALVIGDVMGHGLLAAAAMGQLRTATRTLALLDLPPAEVLSKLDTLIRGIDTLATMIYAVFDPGAHTLTMANGGHLPPALRRPDGAVELLETTDGIMLGVADAAFTETQCPFPPGSTLALYTDGVVESPTVHVGEGTEHLLRVLAETTDLSTAADQLLALLDPADASDDATVLLARASGPRDGHPTVINQHYRFSVGR</sequence>
<dbReference type="SMART" id="SM00065">
    <property type="entry name" value="GAF"/>
    <property type="match status" value="1"/>
</dbReference>
<keyword evidence="6" id="KW-0418">Kinase</keyword>
<dbReference type="InterPro" id="IPR036457">
    <property type="entry name" value="PPM-type-like_dom_sf"/>
</dbReference>
<protein>
    <recommendedName>
        <fullName evidence="1">protein-serine/threonine phosphatase</fullName>
        <ecNumber evidence="1">3.1.3.16</ecNumber>
    </recommendedName>
    <alternativeName>
        <fullName evidence="15">Protein-serine/threonine phosphatase</fullName>
    </alternativeName>
    <alternativeName>
        <fullName evidence="14">Serine/threonine-protein kinase</fullName>
    </alternativeName>
</protein>
<keyword evidence="9" id="KW-0460">Magnesium</keyword>
<dbReference type="InterPro" id="IPR052016">
    <property type="entry name" value="Bact_Sigma-Reg"/>
</dbReference>
<keyword evidence="11" id="KW-0464">Manganese</keyword>
<feature type="region of interest" description="Disordered" evidence="16">
    <location>
        <begin position="1"/>
        <end position="30"/>
    </location>
</feature>
<dbReference type="Gene3D" id="3.30.450.40">
    <property type="match status" value="1"/>
</dbReference>
<dbReference type="AlphaFoldDB" id="A0A937RJZ7"/>
<keyword evidence="4" id="KW-0479">Metal-binding</keyword>
<comment type="caution">
    <text evidence="18">The sequence shown here is derived from an EMBL/GenBank/DDBJ whole genome shotgun (WGS) entry which is preliminary data.</text>
</comment>
<dbReference type="Gene3D" id="3.60.40.10">
    <property type="entry name" value="PPM-type phosphatase domain"/>
    <property type="match status" value="1"/>
</dbReference>
<dbReference type="SUPFAM" id="SSF55785">
    <property type="entry name" value="PYP-like sensor domain (PAS domain)"/>
    <property type="match status" value="1"/>
</dbReference>
<dbReference type="Pfam" id="PF08448">
    <property type="entry name" value="PAS_4"/>
    <property type="match status" value="1"/>
</dbReference>
<keyword evidence="2" id="KW-0597">Phosphoprotein</keyword>
<dbReference type="EMBL" id="JAEACQ010000393">
    <property type="protein sequence ID" value="MBL7633678.1"/>
    <property type="molecule type" value="Genomic_DNA"/>
</dbReference>
<reference evidence="18" key="1">
    <citation type="submission" date="2020-12" db="EMBL/GenBank/DDBJ databases">
        <title>Genomic characterization of non-nitrogen-fixing Frankia strains.</title>
        <authorList>
            <person name="Carlos-Shanley C."/>
            <person name="Guerra T."/>
            <person name="Hahn D."/>
        </authorList>
    </citation>
    <scope>NUCLEOTIDE SEQUENCE</scope>
    <source>
        <strain evidence="18">CN6</strain>
    </source>
</reference>
<dbReference type="InterPro" id="IPR029016">
    <property type="entry name" value="GAF-like_dom_sf"/>
</dbReference>
<evidence type="ECO:0000313" key="18">
    <source>
        <dbReference type="EMBL" id="MBL7633678.1"/>
    </source>
</evidence>
<dbReference type="InterPro" id="IPR035965">
    <property type="entry name" value="PAS-like_dom_sf"/>
</dbReference>
<keyword evidence="7" id="KW-0378">Hydrolase</keyword>
<evidence type="ECO:0000256" key="2">
    <source>
        <dbReference type="ARBA" id="ARBA00022553"/>
    </source>
</evidence>
<evidence type="ECO:0000256" key="3">
    <source>
        <dbReference type="ARBA" id="ARBA00022679"/>
    </source>
</evidence>
<dbReference type="GO" id="GO:0004722">
    <property type="term" value="F:protein serine/threonine phosphatase activity"/>
    <property type="evidence" value="ECO:0007669"/>
    <property type="project" value="UniProtKB-EC"/>
</dbReference>
<dbReference type="GO" id="GO:0046872">
    <property type="term" value="F:metal ion binding"/>
    <property type="evidence" value="ECO:0007669"/>
    <property type="project" value="UniProtKB-KW"/>
</dbReference>
<dbReference type="InterPro" id="IPR001932">
    <property type="entry name" value="PPM-type_phosphatase-like_dom"/>
</dbReference>
<dbReference type="InterPro" id="IPR013656">
    <property type="entry name" value="PAS_4"/>
</dbReference>
<keyword evidence="19" id="KW-1185">Reference proteome</keyword>
<feature type="domain" description="PAS" evidence="17">
    <location>
        <begin position="34"/>
        <end position="78"/>
    </location>
</feature>
<dbReference type="Gene3D" id="3.30.450.20">
    <property type="entry name" value="PAS domain"/>
    <property type="match status" value="1"/>
</dbReference>
<dbReference type="SUPFAM" id="SSF55781">
    <property type="entry name" value="GAF domain-like"/>
    <property type="match status" value="1"/>
</dbReference>
<dbReference type="GO" id="GO:0016301">
    <property type="term" value="F:kinase activity"/>
    <property type="evidence" value="ECO:0007669"/>
    <property type="project" value="UniProtKB-KW"/>
</dbReference>
<organism evidence="18 19">
    <name type="scientific">Frankia nepalensis</name>
    <dbReference type="NCBI Taxonomy" id="1836974"/>
    <lineage>
        <taxon>Bacteria</taxon>
        <taxon>Bacillati</taxon>
        <taxon>Actinomycetota</taxon>
        <taxon>Actinomycetes</taxon>
        <taxon>Frankiales</taxon>
        <taxon>Frankiaceae</taxon>
        <taxon>Frankia</taxon>
    </lineage>
</organism>
<dbReference type="Proteomes" id="UP000604475">
    <property type="component" value="Unassembled WGS sequence"/>
</dbReference>
<evidence type="ECO:0000313" key="19">
    <source>
        <dbReference type="Proteomes" id="UP000604475"/>
    </source>
</evidence>
<keyword evidence="5" id="KW-0547">Nucleotide-binding</keyword>
<comment type="catalytic activity">
    <reaction evidence="12">
        <text>O-phospho-L-seryl-[protein] + H2O = L-seryl-[protein] + phosphate</text>
        <dbReference type="Rhea" id="RHEA:20629"/>
        <dbReference type="Rhea" id="RHEA-COMP:9863"/>
        <dbReference type="Rhea" id="RHEA-COMP:11604"/>
        <dbReference type="ChEBI" id="CHEBI:15377"/>
        <dbReference type="ChEBI" id="CHEBI:29999"/>
        <dbReference type="ChEBI" id="CHEBI:43474"/>
        <dbReference type="ChEBI" id="CHEBI:83421"/>
        <dbReference type="EC" id="3.1.3.16"/>
    </reaction>
</comment>
<evidence type="ECO:0000256" key="15">
    <source>
        <dbReference type="ARBA" id="ARBA00081350"/>
    </source>
</evidence>
<dbReference type="CDD" id="cd00130">
    <property type="entry name" value="PAS"/>
    <property type="match status" value="1"/>
</dbReference>
<evidence type="ECO:0000256" key="14">
    <source>
        <dbReference type="ARBA" id="ARBA00075117"/>
    </source>
</evidence>
<accession>A0A937RJZ7</accession>
<evidence type="ECO:0000256" key="9">
    <source>
        <dbReference type="ARBA" id="ARBA00022842"/>
    </source>
</evidence>
<evidence type="ECO:0000256" key="8">
    <source>
        <dbReference type="ARBA" id="ARBA00022840"/>
    </source>
</evidence>
<dbReference type="NCBIfam" id="TIGR00229">
    <property type="entry name" value="sensory_box"/>
    <property type="match status" value="1"/>
</dbReference>
<dbReference type="Pfam" id="PF07228">
    <property type="entry name" value="SpoIIE"/>
    <property type="match status" value="1"/>
</dbReference>
<name>A0A937RJZ7_9ACTN</name>
<keyword evidence="10" id="KW-0904">Protein phosphatase</keyword>
<dbReference type="SMART" id="SM00331">
    <property type="entry name" value="PP2C_SIG"/>
    <property type="match status" value="1"/>
</dbReference>
<evidence type="ECO:0000256" key="11">
    <source>
        <dbReference type="ARBA" id="ARBA00023211"/>
    </source>
</evidence>
<dbReference type="Pfam" id="PF01590">
    <property type="entry name" value="GAF"/>
    <property type="match status" value="1"/>
</dbReference>
<evidence type="ECO:0000256" key="4">
    <source>
        <dbReference type="ARBA" id="ARBA00022723"/>
    </source>
</evidence>
<dbReference type="SUPFAM" id="SSF81606">
    <property type="entry name" value="PP2C-like"/>
    <property type="match status" value="1"/>
</dbReference>
<evidence type="ECO:0000256" key="16">
    <source>
        <dbReference type="SAM" id="MobiDB-lite"/>
    </source>
</evidence>
<dbReference type="GO" id="GO:0005524">
    <property type="term" value="F:ATP binding"/>
    <property type="evidence" value="ECO:0007669"/>
    <property type="project" value="UniProtKB-KW"/>
</dbReference>
<evidence type="ECO:0000256" key="7">
    <source>
        <dbReference type="ARBA" id="ARBA00022801"/>
    </source>
</evidence>
<dbReference type="PANTHER" id="PTHR43156:SF2">
    <property type="entry name" value="STAGE II SPORULATION PROTEIN E"/>
    <property type="match status" value="1"/>
</dbReference>
<dbReference type="InterPro" id="IPR003018">
    <property type="entry name" value="GAF"/>
</dbReference>
<dbReference type="RefSeq" id="WP_203004853.1">
    <property type="nucleotide sequence ID" value="NZ_JADWYU010000166.1"/>
</dbReference>
<dbReference type="SMART" id="SM00091">
    <property type="entry name" value="PAS"/>
    <property type="match status" value="1"/>
</dbReference>
<evidence type="ECO:0000256" key="13">
    <source>
        <dbReference type="ARBA" id="ARBA00056274"/>
    </source>
</evidence>
<keyword evidence="8" id="KW-0067">ATP-binding</keyword>
<dbReference type="PROSITE" id="PS50112">
    <property type="entry name" value="PAS"/>
    <property type="match status" value="1"/>
</dbReference>
<evidence type="ECO:0000256" key="1">
    <source>
        <dbReference type="ARBA" id="ARBA00013081"/>
    </source>
</evidence>
<keyword evidence="3" id="KW-0808">Transferase</keyword>
<gene>
    <name evidence="18" type="ORF">I7412_42315</name>
</gene>
<dbReference type="PANTHER" id="PTHR43156">
    <property type="entry name" value="STAGE II SPORULATION PROTEIN E-RELATED"/>
    <property type="match status" value="1"/>
</dbReference>
<evidence type="ECO:0000259" key="17">
    <source>
        <dbReference type="PROSITE" id="PS50112"/>
    </source>
</evidence>
<comment type="function">
    <text evidence="13">Primarily acts as an independent SigF regulator that is sensitive to the osmosensory signal, mediating the cross talk of PknD with the SigF regulon. Possesses both phosphatase and kinase activities. The kinase domain functions as a classic anti-sigma factor-like kinase to phosphorylate the anti-anti-sigma factor domain at the canonical regulatory site, and the phosphatase domain antagonizes this activity.</text>
</comment>
<dbReference type="InterPro" id="IPR000014">
    <property type="entry name" value="PAS"/>
</dbReference>
<evidence type="ECO:0000256" key="5">
    <source>
        <dbReference type="ARBA" id="ARBA00022741"/>
    </source>
</evidence>
<dbReference type="EC" id="3.1.3.16" evidence="1"/>
<dbReference type="FunFam" id="3.60.40.10:FF:000005">
    <property type="entry name" value="Serine/threonine protein phosphatase"/>
    <property type="match status" value="1"/>
</dbReference>